<gene>
    <name evidence="1" type="ORF">Patl1_10349</name>
</gene>
<organism evidence="1 2">
    <name type="scientific">Pistacia atlantica</name>
    <dbReference type="NCBI Taxonomy" id="434234"/>
    <lineage>
        <taxon>Eukaryota</taxon>
        <taxon>Viridiplantae</taxon>
        <taxon>Streptophyta</taxon>
        <taxon>Embryophyta</taxon>
        <taxon>Tracheophyta</taxon>
        <taxon>Spermatophyta</taxon>
        <taxon>Magnoliopsida</taxon>
        <taxon>eudicotyledons</taxon>
        <taxon>Gunneridae</taxon>
        <taxon>Pentapetalae</taxon>
        <taxon>rosids</taxon>
        <taxon>malvids</taxon>
        <taxon>Sapindales</taxon>
        <taxon>Anacardiaceae</taxon>
        <taxon>Pistacia</taxon>
    </lineage>
</organism>
<accession>A0ACC1A3U4</accession>
<reference evidence="2" key="1">
    <citation type="journal article" date="2023" name="G3 (Bethesda)">
        <title>Genome assembly and association tests identify interacting loci associated with vigor, precocity, and sex in interspecific pistachio rootstocks.</title>
        <authorList>
            <person name="Palmer W."/>
            <person name="Jacygrad E."/>
            <person name="Sagayaradj S."/>
            <person name="Cavanaugh K."/>
            <person name="Han R."/>
            <person name="Bertier L."/>
            <person name="Beede B."/>
            <person name="Kafkas S."/>
            <person name="Golino D."/>
            <person name="Preece J."/>
            <person name="Michelmore R."/>
        </authorList>
    </citation>
    <scope>NUCLEOTIDE SEQUENCE [LARGE SCALE GENOMIC DNA]</scope>
</reference>
<protein>
    <submittedName>
        <fullName evidence="1">Uncharacterized protein</fullName>
    </submittedName>
</protein>
<dbReference type="Proteomes" id="UP001164250">
    <property type="component" value="Chromosome 12"/>
</dbReference>
<evidence type="ECO:0000313" key="2">
    <source>
        <dbReference type="Proteomes" id="UP001164250"/>
    </source>
</evidence>
<sequence>MLPLAIQHSGDGQTNTIFCNRTIGSFSHITNINLKVLSPQGSLPRELVSLRYLQEMNPSLFLSSTEKGSFRVTRVLGRDSLVFMLSNKPNKMLDTFKKVVFFHCGGCVDTRNSAHAALLPPTTYQGKFTPTRDALPISLSLKTKFRNIEANQLSDPVPEEFGNLVNLTNLLPIKLAKLKNMKKFRISDNSFTGTVPEFIGGWTNPEMLLGSLDDLRITDMNGPKFPFPNLTSNLFKKLILRNLNMSGSVHTNNFEVTTTRSDKLEGEINGIGTTPNFMFLSGNMLSGNISETFLDTSKHLYVPNLDDLV</sequence>
<comment type="caution">
    <text evidence="1">The sequence shown here is derived from an EMBL/GenBank/DDBJ whole genome shotgun (WGS) entry which is preliminary data.</text>
</comment>
<dbReference type="EMBL" id="CM047908">
    <property type="protein sequence ID" value="KAJ0080846.1"/>
    <property type="molecule type" value="Genomic_DNA"/>
</dbReference>
<keyword evidence="2" id="KW-1185">Reference proteome</keyword>
<proteinExistence type="predicted"/>
<name>A0ACC1A3U4_9ROSI</name>
<evidence type="ECO:0000313" key="1">
    <source>
        <dbReference type="EMBL" id="KAJ0080846.1"/>
    </source>
</evidence>